<accession>A0A812KYD2</accession>
<evidence type="ECO:0000313" key="2">
    <source>
        <dbReference type="EMBL" id="CAE7236802.1"/>
    </source>
</evidence>
<sequence length="145" mass="15805">MARRPGMGPKRHSKATASAFILAAGLVLTSGRTWVPGFGVRELGQGHMCSQGLWLDSYCAHGMRSTEPDLLAQITAMGPPPWAFLPPWVQILAPFVIIIVLGAVMPIFFGRAPFGAPRGADLSEWLKQRSIEVEVTKSDRQRPDP</sequence>
<gene>
    <name evidence="2" type="ORF">SNAT2548_LOCUS10246</name>
</gene>
<keyword evidence="1" id="KW-0812">Transmembrane</keyword>
<keyword evidence="1" id="KW-0472">Membrane</keyword>
<evidence type="ECO:0000313" key="3">
    <source>
        <dbReference type="Proteomes" id="UP000604046"/>
    </source>
</evidence>
<keyword evidence="1" id="KW-1133">Transmembrane helix</keyword>
<feature type="transmembrane region" description="Helical" evidence="1">
    <location>
        <begin position="88"/>
        <end position="109"/>
    </location>
</feature>
<protein>
    <submittedName>
        <fullName evidence="2">Uncharacterized protein</fullName>
    </submittedName>
</protein>
<organism evidence="2 3">
    <name type="scientific">Symbiodinium natans</name>
    <dbReference type="NCBI Taxonomy" id="878477"/>
    <lineage>
        <taxon>Eukaryota</taxon>
        <taxon>Sar</taxon>
        <taxon>Alveolata</taxon>
        <taxon>Dinophyceae</taxon>
        <taxon>Suessiales</taxon>
        <taxon>Symbiodiniaceae</taxon>
        <taxon>Symbiodinium</taxon>
    </lineage>
</organism>
<comment type="caution">
    <text evidence="2">The sequence shown here is derived from an EMBL/GenBank/DDBJ whole genome shotgun (WGS) entry which is preliminary data.</text>
</comment>
<proteinExistence type="predicted"/>
<dbReference type="EMBL" id="CAJNDS010000835">
    <property type="protein sequence ID" value="CAE7236802.1"/>
    <property type="molecule type" value="Genomic_DNA"/>
</dbReference>
<dbReference type="OrthoDB" id="415004at2759"/>
<reference evidence="2" key="1">
    <citation type="submission" date="2021-02" db="EMBL/GenBank/DDBJ databases">
        <authorList>
            <person name="Dougan E. K."/>
            <person name="Rhodes N."/>
            <person name="Thang M."/>
            <person name="Chan C."/>
        </authorList>
    </citation>
    <scope>NUCLEOTIDE SEQUENCE</scope>
</reference>
<dbReference type="AlphaFoldDB" id="A0A812KYD2"/>
<name>A0A812KYD2_9DINO</name>
<keyword evidence="3" id="KW-1185">Reference proteome</keyword>
<evidence type="ECO:0000256" key="1">
    <source>
        <dbReference type="SAM" id="Phobius"/>
    </source>
</evidence>
<dbReference type="Proteomes" id="UP000604046">
    <property type="component" value="Unassembled WGS sequence"/>
</dbReference>